<evidence type="ECO:0000256" key="1">
    <source>
        <dbReference type="ARBA" id="ARBA00004167"/>
    </source>
</evidence>
<keyword evidence="5" id="KW-1133">Transmembrane helix</keyword>
<evidence type="ECO:0000256" key="2">
    <source>
        <dbReference type="ARBA" id="ARBA00007727"/>
    </source>
</evidence>
<gene>
    <name evidence="9" type="ORF">POM88_033242</name>
</gene>
<evidence type="ECO:0008006" key="11">
    <source>
        <dbReference type="Google" id="ProtNLM"/>
    </source>
</evidence>
<proteinExistence type="inferred from homology"/>
<feature type="domain" description="Trichome birefringence-like C-terminal" evidence="7">
    <location>
        <begin position="56"/>
        <end position="103"/>
    </location>
</feature>
<organism evidence="9 10">
    <name type="scientific">Heracleum sosnowskyi</name>
    <dbReference type="NCBI Taxonomy" id="360622"/>
    <lineage>
        <taxon>Eukaryota</taxon>
        <taxon>Viridiplantae</taxon>
        <taxon>Streptophyta</taxon>
        <taxon>Embryophyta</taxon>
        <taxon>Tracheophyta</taxon>
        <taxon>Spermatophyta</taxon>
        <taxon>Magnoliopsida</taxon>
        <taxon>eudicotyledons</taxon>
        <taxon>Gunneridae</taxon>
        <taxon>Pentapetalae</taxon>
        <taxon>asterids</taxon>
        <taxon>campanulids</taxon>
        <taxon>Apiales</taxon>
        <taxon>Apiaceae</taxon>
        <taxon>Apioideae</taxon>
        <taxon>apioid superclade</taxon>
        <taxon>Tordylieae</taxon>
        <taxon>Tordyliinae</taxon>
        <taxon>Heracleum</taxon>
    </lineage>
</organism>
<evidence type="ECO:0000259" key="7">
    <source>
        <dbReference type="Pfam" id="PF13839"/>
    </source>
</evidence>
<dbReference type="PANTHER" id="PTHR32285:SF18">
    <property type="entry name" value="PROTEIN TRICHOME BIREFRINGENCE-LIKE 18"/>
    <property type="match status" value="1"/>
</dbReference>
<dbReference type="AlphaFoldDB" id="A0AAD8I0U9"/>
<comment type="similarity">
    <text evidence="2">Belongs to the PC-esterase family. TBL subfamily.</text>
</comment>
<keyword evidence="6" id="KW-0472">Membrane</keyword>
<protein>
    <recommendedName>
        <fullName evidence="11">Trichome birefringence-like N-terminal domain-containing protein</fullName>
    </recommendedName>
</protein>
<name>A0AAD8I0U9_9APIA</name>
<accession>A0AAD8I0U9</accession>
<keyword evidence="3" id="KW-0812">Transmembrane</keyword>
<evidence type="ECO:0000313" key="9">
    <source>
        <dbReference type="EMBL" id="KAK1377049.1"/>
    </source>
</evidence>
<keyword evidence="10" id="KW-1185">Reference proteome</keyword>
<comment type="caution">
    <text evidence="9">The sequence shown here is derived from an EMBL/GenBank/DDBJ whole genome shotgun (WGS) entry which is preliminary data.</text>
</comment>
<evidence type="ECO:0000256" key="6">
    <source>
        <dbReference type="ARBA" id="ARBA00023136"/>
    </source>
</evidence>
<dbReference type="GO" id="GO:0016413">
    <property type="term" value="F:O-acetyltransferase activity"/>
    <property type="evidence" value="ECO:0007669"/>
    <property type="project" value="InterPro"/>
</dbReference>
<dbReference type="Proteomes" id="UP001237642">
    <property type="component" value="Unassembled WGS sequence"/>
</dbReference>
<reference evidence="9" key="1">
    <citation type="submission" date="2023-02" db="EMBL/GenBank/DDBJ databases">
        <title>Genome of toxic invasive species Heracleum sosnowskyi carries increased number of genes despite the absence of recent whole-genome duplications.</title>
        <authorList>
            <person name="Schelkunov M."/>
            <person name="Shtratnikova V."/>
            <person name="Makarenko M."/>
            <person name="Klepikova A."/>
            <person name="Omelchenko D."/>
            <person name="Novikova G."/>
            <person name="Obukhova E."/>
            <person name="Bogdanov V."/>
            <person name="Penin A."/>
            <person name="Logacheva M."/>
        </authorList>
    </citation>
    <scope>NUCLEOTIDE SEQUENCE</scope>
    <source>
        <strain evidence="9">Hsosn_3</strain>
        <tissue evidence="9">Leaf</tissue>
    </source>
</reference>
<feature type="domain" description="Trichome birefringence-like N-terminal" evidence="8">
    <location>
        <begin position="3"/>
        <end position="55"/>
    </location>
</feature>
<dbReference type="EMBL" id="JAUIZM010000007">
    <property type="protein sequence ID" value="KAK1377049.1"/>
    <property type="molecule type" value="Genomic_DNA"/>
</dbReference>
<dbReference type="Pfam" id="PF13839">
    <property type="entry name" value="PC-Esterase"/>
    <property type="match status" value="1"/>
</dbReference>
<dbReference type="InterPro" id="IPR025846">
    <property type="entry name" value="TBL_N"/>
</dbReference>
<comment type="subcellular location">
    <subcellularLocation>
        <location evidence="1">Membrane</location>
        <topology evidence="1">Single-pass membrane protein</topology>
    </subcellularLocation>
</comment>
<dbReference type="Pfam" id="PF14416">
    <property type="entry name" value="PMR5N"/>
    <property type="match status" value="1"/>
</dbReference>
<reference evidence="9" key="2">
    <citation type="submission" date="2023-05" db="EMBL/GenBank/DDBJ databases">
        <authorList>
            <person name="Schelkunov M.I."/>
        </authorList>
    </citation>
    <scope>NUCLEOTIDE SEQUENCE</scope>
    <source>
        <strain evidence="9">Hsosn_3</strain>
        <tissue evidence="9">Leaf</tissue>
    </source>
</reference>
<dbReference type="GO" id="GO:0016020">
    <property type="term" value="C:membrane"/>
    <property type="evidence" value="ECO:0007669"/>
    <property type="project" value="UniProtKB-SubCell"/>
</dbReference>
<dbReference type="PANTHER" id="PTHR32285">
    <property type="entry name" value="PROTEIN TRICHOME BIREFRINGENCE-LIKE 9-RELATED"/>
    <property type="match status" value="1"/>
</dbReference>
<dbReference type="InterPro" id="IPR029962">
    <property type="entry name" value="TBL"/>
</dbReference>
<sequence length="215" mass="25157">MSDCDLYHGQWVYDQNGPLYSNNSCPVVTQMQNCQGNSRPYKEYENWRWKPERCNLPRFDPKKFVELMRGKTLAFIGDSVAQNQMESMLCILWQASIPTSRCTYNHDLSLIDGWLKIDCMVKKDTVVSVKKKKKKGIVADMNKKCVQDRERLKKFTEINLLTLYRSRAEAEQKLWSFSSKDEQALQRVTETAEKAKMELSSLTQANVREPHRQFV</sequence>
<evidence type="ECO:0000256" key="4">
    <source>
        <dbReference type="ARBA" id="ARBA00022968"/>
    </source>
</evidence>
<evidence type="ECO:0000313" key="10">
    <source>
        <dbReference type="Proteomes" id="UP001237642"/>
    </source>
</evidence>
<evidence type="ECO:0000259" key="8">
    <source>
        <dbReference type="Pfam" id="PF14416"/>
    </source>
</evidence>
<dbReference type="InterPro" id="IPR026057">
    <property type="entry name" value="TBL_C"/>
</dbReference>
<keyword evidence="4" id="KW-0735">Signal-anchor</keyword>
<evidence type="ECO:0000256" key="3">
    <source>
        <dbReference type="ARBA" id="ARBA00022692"/>
    </source>
</evidence>
<dbReference type="GO" id="GO:0005794">
    <property type="term" value="C:Golgi apparatus"/>
    <property type="evidence" value="ECO:0007669"/>
    <property type="project" value="TreeGrafter"/>
</dbReference>
<evidence type="ECO:0000256" key="5">
    <source>
        <dbReference type="ARBA" id="ARBA00022989"/>
    </source>
</evidence>